<gene>
    <name evidence="1" type="ORF">BWGOE8_49230</name>
</gene>
<comment type="caution">
    <text evidence="1">The sequence shown here is derived from an EMBL/GenBank/DDBJ whole genome shotgun (WGS) entry which is preliminary data.</text>
</comment>
<reference evidence="1 2" key="1">
    <citation type="submission" date="2016-05" db="EMBL/GenBank/DDBJ databases">
        <title>Bacillus thuringiensis and Bacillus weihenstephanensis as novel biocontrol agents of wilt causing Verticillium species.</title>
        <authorList>
            <person name="Hollensteiner J."/>
            <person name="Wemheuer F."/>
            <person name="Harting R."/>
            <person name="Kolarzyk A."/>
            <person name="Diaz-Valerio S."/>
            <person name="Poehlein A."/>
            <person name="Brzuszkiewicz E."/>
            <person name="Nesemann K."/>
            <person name="Braus-Stromeyer S."/>
            <person name="Braus G."/>
            <person name="Daniel R."/>
            <person name="Liesegang H."/>
        </authorList>
    </citation>
    <scope>NUCLEOTIDE SEQUENCE [LARGE SCALE GENOMIC DNA]</scope>
    <source>
        <strain evidence="1 2">GOE8</strain>
    </source>
</reference>
<evidence type="ECO:0000313" key="1">
    <source>
        <dbReference type="EMBL" id="OFD72197.1"/>
    </source>
</evidence>
<dbReference type="PATRIC" id="fig|86662.25.peg.5051"/>
<dbReference type="Proteomes" id="UP000175706">
    <property type="component" value="Unassembled WGS sequence"/>
</dbReference>
<organism evidence="1 2">
    <name type="scientific">Bacillus mycoides</name>
    <dbReference type="NCBI Taxonomy" id="1405"/>
    <lineage>
        <taxon>Bacteria</taxon>
        <taxon>Bacillati</taxon>
        <taxon>Bacillota</taxon>
        <taxon>Bacilli</taxon>
        <taxon>Bacillales</taxon>
        <taxon>Bacillaceae</taxon>
        <taxon>Bacillus</taxon>
        <taxon>Bacillus cereus group</taxon>
    </lineage>
</organism>
<evidence type="ECO:0000313" key="2">
    <source>
        <dbReference type="Proteomes" id="UP000175706"/>
    </source>
</evidence>
<dbReference type="Gene3D" id="1.10.1330.10">
    <property type="entry name" value="Dockerin domain"/>
    <property type="match status" value="1"/>
</dbReference>
<dbReference type="GO" id="GO:0000272">
    <property type="term" value="P:polysaccharide catabolic process"/>
    <property type="evidence" value="ECO:0007669"/>
    <property type="project" value="InterPro"/>
</dbReference>
<dbReference type="SUPFAM" id="SSF63446">
    <property type="entry name" value="Type I dockerin domain"/>
    <property type="match status" value="1"/>
</dbReference>
<protein>
    <recommendedName>
        <fullName evidence="3">Dockerin domain-containing protein</fullName>
    </recommendedName>
</protein>
<dbReference type="InterPro" id="IPR036439">
    <property type="entry name" value="Dockerin_dom_sf"/>
</dbReference>
<name>A0A1E8B0Y4_BACMY</name>
<dbReference type="AlphaFoldDB" id="A0A1E8B0Y4"/>
<evidence type="ECO:0008006" key="3">
    <source>
        <dbReference type="Google" id="ProtNLM"/>
    </source>
</evidence>
<sequence>MNTELILFNFMVISKFPSYKTDYISGKINRKTKFFGLNQTEIIASNYGKKGVSVKDGDLNKDGIVDEKDIRFVEKNFLKKGPDASKSQTPVEKSKSGTLADILKKLGLAPKK</sequence>
<accession>A0A1E8B0Y4</accession>
<dbReference type="EMBL" id="LXLT01000066">
    <property type="protein sequence ID" value="OFD72197.1"/>
    <property type="molecule type" value="Genomic_DNA"/>
</dbReference>
<proteinExistence type="predicted"/>